<reference evidence="4 5" key="1">
    <citation type="submission" date="2014-04" db="EMBL/GenBank/DDBJ databases">
        <authorList>
            <consortium name="DOE Joint Genome Institute"/>
            <person name="Kuo A."/>
            <person name="Zuccaro A."/>
            <person name="Kohler A."/>
            <person name="Nagy L.G."/>
            <person name="Floudas D."/>
            <person name="Copeland A."/>
            <person name="Barry K.W."/>
            <person name="Cichocki N."/>
            <person name="Veneault-Fourrey C."/>
            <person name="LaButti K."/>
            <person name="Lindquist E.A."/>
            <person name="Lipzen A."/>
            <person name="Lundell T."/>
            <person name="Morin E."/>
            <person name="Murat C."/>
            <person name="Sun H."/>
            <person name="Tunlid A."/>
            <person name="Henrissat B."/>
            <person name="Grigoriev I.V."/>
            <person name="Hibbett D.S."/>
            <person name="Martin F."/>
            <person name="Nordberg H.P."/>
            <person name="Cantor M.N."/>
            <person name="Hua S.X."/>
        </authorList>
    </citation>
    <scope>NUCLEOTIDE SEQUENCE [LARGE SCALE GENOMIC DNA]</scope>
    <source>
        <strain evidence="4 5">MAFF 305830</strain>
    </source>
</reference>
<feature type="compositionally biased region" description="Pro residues" evidence="1">
    <location>
        <begin position="348"/>
        <end position="361"/>
    </location>
</feature>
<proteinExistence type="predicted"/>
<accession>A0A0C3AIX0</accession>
<feature type="chain" id="PRO_5002160934" evidence="3">
    <location>
        <begin position="18"/>
        <end position="368"/>
    </location>
</feature>
<feature type="region of interest" description="Disordered" evidence="1">
    <location>
        <begin position="63"/>
        <end position="84"/>
    </location>
</feature>
<dbReference type="AlphaFoldDB" id="A0A0C3AIX0"/>
<feature type="compositionally biased region" description="Pro residues" evidence="1">
    <location>
        <begin position="69"/>
        <end position="80"/>
    </location>
</feature>
<evidence type="ECO:0000256" key="2">
    <source>
        <dbReference type="SAM" id="Phobius"/>
    </source>
</evidence>
<dbReference type="Proteomes" id="UP000054097">
    <property type="component" value="Unassembled WGS sequence"/>
</dbReference>
<evidence type="ECO:0000256" key="3">
    <source>
        <dbReference type="SAM" id="SignalP"/>
    </source>
</evidence>
<keyword evidence="2" id="KW-1133">Transmembrane helix</keyword>
<feature type="region of interest" description="Disordered" evidence="1">
    <location>
        <begin position="299"/>
        <end position="368"/>
    </location>
</feature>
<dbReference type="EMBL" id="KN824322">
    <property type="protein sequence ID" value="KIM24570.1"/>
    <property type="molecule type" value="Genomic_DNA"/>
</dbReference>
<keyword evidence="3" id="KW-0732">Signal</keyword>
<feature type="transmembrane region" description="Helical" evidence="2">
    <location>
        <begin position="197"/>
        <end position="217"/>
    </location>
</feature>
<reference evidence="5" key="2">
    <citation type="submission" date="2015-01" db="EMBL/GenBank/DDBJ databases">
        <title>Evolutionary Origins and Diversification of the Mycorrhizal Mutualists.</title>
        <authorList>
            <consortium name="DOE Joint Genome Institute"/>
            <consortium name="Mycorrhizal Genomics Consortium"/>
            <person name="Kohler A."/>
            <person name="Kuo A."/>
            <person name="Nagy L.G."/>
            <person name="Floudas D."/>
            <person name="Copeland A."/>
            <person name="Barry K.W."/>
            <person name="Cichocki N."/>
            <person name="Veneault-Fourrey C."/>
            <person name="LaButti K."/>
            <person name="Lindquist E.A."/>
            <person name="Lipzen A."/>
            <person name="Lundell T."/>
            <person name="Morin E."/>
            <person name="Murat C."/>
            <person name="Riley R."/>
            <person name="Ohm R."/>
            <person name="Sun H."/>
            <person name="Tunlid A."/>
            <person name="Henrissat B."/>
            <person name="Grigoriev I.V."/>
            <person name="Hibbett D.S."/>
            <person name="Martin F."/>
        </authorList>
    </citation>
    <scope>NUCLEOTIDE SEQUENCE [LARGE SCALE GENOMIC DNA]</scope>
    <source>
        <strain evidence="5">MAFF 305830</strain>
    </source>
</reference>
<keyword evidence="2" id="KW-0472">Membrane</keyword>
<name>A0A0C3AIX0_SERVB</name>
<keyword evidence="2" id="KW-0812">Transmembrane</keyword>
<evidence type="ECO:0000313" key="4">
    <source>
        <dbReference type="EMBL" id="KIM24570.1"/>
    </source>
</evidence>
<evidence type="ECO:0000256" key="1">
    <source>
        <dbReference type="SAM" id="MobiDB-lite"/>
    </source>
</evidence>
<feature type="region of interest" description="Disordered" evidence="1">
    <location>
        <begin position="111"/>
        <end position="171"/>
    </location>
</feature>
<feature type="transmembrane region" description="Helical" evidence="2">
    <location>
        <begin position="173"/>
        <end position="190"/>
    </location>
</feature>
<protein>
    <submittedName>
        <fullName evidence="4">Uncharacterized protein</fullName>
    </submittedName>
</protein>
<organism evidence="4 5">
    <name type="scientific">Serendipita vermifera MAFF 305830</name>
    <dbReference type="NCBI Taxonomy" id="933852"/>
    <lineage>
        <taxon>Eukaryota</taxon>
        <taxon>Fungi</taxon>
        <taxon>Dikarya</taxon>
        <taxon>Basidiomycota</taxon>
        <taxon>Agaricomycotina</taxon>
        <taxon>Agaricomycetes</taxon>
        <taxon>Sebacinales</taxon>
        <taxon>Serendipitaceae</taxon>
        <taxon>Serendipita</taxon>
    </lineage>
</organism>
<feature type="signal peptide" evidence="3">
    <location>
        <begin position="1"/>
        <end position="17"/>
    </location>
</feature>
<keyword evidence="5" id="KW-1185">Reference proteome</keyword>
<feature type="compositionally biased region" description="Low complexity" evidence="1">
    <location>
        <begin position="145"/>
        <end position="161"/>
    </location>
</feature>
<sequence>MRFSFAILLTLVAFGLAVPIPVPETQESIRLYKRVGGPSDNGKKPNRASDAWNRVKAAFNGKPYAIGPAPAPPPRSPPPTLGQQVLNSGAVAQAARAGGPMAAVVSNAAIAARGKREDPTARFSTLGNAGGPPSPDPGSRVLRVTNPDNRSSSGSSSNSSRPPTPPSPSTKPPNAWCLFFALVLLLHIVSTKSTSKMRFLTSSFLILFTLFALGLAIPVPSQETYDSHALYKRVGGDDKGKKSNGWSKAWTVVTSKASGKTMGQQVLNAGTSAQGARANAGERNPVIRMPMVVVNAAAMARGRREDPTRRLSTTANAGSGPPSPVQGPPLRLVADRRGSTSSSGSSNPPSPARPPTRPPTPTRRATAP</sequence>
<evidence type="ECO:0000313" key="5">
    <source>
        <dbReference type="Proteomes" id="UP000054097"/>
    </source>
</evidence>
<dbReference type="HOGENOM" id="CLU_752636_0_0_1"/>
<feature type="compositionally biased region" description="Pro residues" evidence="1">
    <location>
        <begin position="162"/>
        <end position="171"/>
    </location>
</feature>
<gene>
    <name evidence="4" type="ORF">M408DRAFT_26865</name>
</gene>